<keyword evidence="2" id="KW-1185">Reference proteome</keyword>
<comment type="caution">
    <text evidence="1">The sequence shown here is derived from an EMBL/GenBank/DDBJ whole genome shotgun (WGS) entry which is preliminary data.</text>
</comment>
<sequence length="360" mass="39580">MQVSQNSDATWFYPVDTRLHRFSRGSPVSSPSFRRCSILTSVTHIGSQDLDAGRTTPGFSHVGIMPDVAAGRRVFLGDFPFPPLINIPALLHLTLLHPQDFDLKTLVYLELLGEKGKILGKKAGKNMVDALHRNIAALAAFLLLPNPFRQKEPFPTTYTTYNCCLVWMEQQRKEAIVGGSVVNVADEMPGSRRMILGHVVTDLSSKMNRTKKLGPDVLQTPLNRCLSTFDITLLGHPRGFVAIPLGFWPRLTSPRPAIQFVPKMFYRVEVGALGGPVQSANIVVGFDPRPWCMGNVVDSREIGSGLSRFLTRLHSTVYLPPPHPVSSHLFFQLAGDAAVRLLAPTSANWVLIPGGVVPDC</sequence>
<dbReference type="Proteomes" id="UP001159363">
    <property type="component" value="Chromosome 1"/>
</dbReference>
<evidence type="ECO:0000313" key="1">
    <source>
        <dbReference type="EMBL" id="KAJ8894785.1"/>
    </source>
</evidence>
<accession>A0ABQ9IDN1</accession>
<evidence type="ECO:0000313" key="2">
    <source>
        <dbReference type="Proteomes" id="UP001159363"/>
    </source>
</evidence>
<reference evidence="1 2" key="1">
    <citation type="submission" date="2023-02" db="EMBL/GenBank/DDBJ databases">
        <title>LHISI_Scaffold_Assembly.</title>
        <authorList>
            <person name="Stuart O.P."/>
            <person name="Cleave R."/>
            <person name="Magrath M.J.L."/>
            <person name="Mikheyev A.S."/>
        </authorList>
    </citation>
    <scope>NUCLEOTIDE SEQUENCE [LARGE SCALE GENOMIC DNA]</scope>
    <source>
        <strain evidence="1">Daus_M_001</strain>
        <tissue evidence="1">Leg muscle</tissue>
    </source>
</reference>
<protein>
    <submittedName>
        <fullName evidence="1">Uncharacterized protein</fullName>
    </submittedName>
</protein>
<proteinExistence type="predicted"/>
<dbReference type="EMBL" id="JARBHB010000001">
    <property type="protein sequence ID" value="KAJ8894785.1"/>
    <property type="molecule type" value="Genomic_DNA"/>
</dbReference>
<gene>
    <name evidence="1" type="ORF">PR048_000092</name>
</gene>
<organism evidence="1 2">
    <name type="scientific">Dryococelus australis</name>
    <dbReference type="NCBI Taxonomy" id="614101"/>
    <lineage>
        <taxon>Eukaryota</taxon>
        <taxon>Metazoa</taxon>
        <taxon>Ecdysozoa</taxon>
        <taxon>Arthropoda</taxon>
        <taxon>Hexapoda</taxon>
        <taxon>Insecta</taxon>
        <taxon>Pterygota</taxon>
        <taxon>Neoptera</taxon>
        <taxon>Polyneoptera</taxon>
        <taxon>Phasmatodea</taxon>
        <taxon>Verophasmatodea</taxon>
        <taxon>Anareolatae</taxon>
        <taxon>Phasmatidae</taxon>
        <taxon>Eurycanthinae</taxon>
        <taxon>Dryococelus</taxon>
    </lineage>
</organism>
<name>A0ABQ9IDN1_9NEOP</name>